<dbReference type="eggNOG" id="COG0438">
    <property type="taxonomic scope" value="Bacteria"/>
</dbReference>
<keyword evidence="2" id="KW-0808">Transferase</keyword>
<dbReference type="STRING" id="158189.SpiBuddy_0391"/>
<dbReference type="InterPro" id="IPR014869">
    <property type="entry name" value="GT-D"/>
</dbReference>
<evidence type="ECO:0000313" key="2">
    <source>
        <dbReference type="EMBL" id="ADY12227.1"/>
    </source>
</evidence>
<dbReference type="HOGENOM" id="CLU_057485_1_0_12"/>
<dbReference type="RefSeq" id="WP_013606080.1">
    <property type="nucleotide sequence ID" value="NC_015152.1"/>
</dbReference>
<dbReference type="OrthoDB" id="796510at2"/>
<dbReference type="Pfam" id="PF08759">
    <property type="entry name" value="GT-D"/>
    <property type="match status" value="1"/>
</dbReference>
<reference evidence="3" key="1">
    <citation type="submission" date="2011-02" db="EMBL/GenBank/DDBJ databases">
        <title>Complete sequence of Spirochaeta sp. Buddy.</title>
        <authorList>
            <person name="Lucas S."/>
            <person name="Copeland A."/>
            <person name="Lapidus A."/>
            <person name="Cheng J.-F."/>
            <person name="Goodwin L."/>
            <person name="Pitluck S."/>
            <person name="Zeytun A."/>
            <person name="Detter J.C."/>
            <person name="Han C."/>
            <person name="Tapia R."/>
            <person name="Land M."/>
            <person name="Hauser L."/>
            <person name="Kyrpides N."/>
            <person name="Ivanova N."/>
            <person name="Mikhailova N."/>
            <person name="Pagani I."/>
            <person name="Ritalahti K.M."/>
            <person name="Loeffler F.E."/>
            <person name="Woyke T."/>
        </authorList>
    </citation>
    <scope>NUCLEOTIDE SEQUENCE [LARGE SCALE GENOMIC DNA]</scope>
    <source>
        <strain evidence="3">ATCC BAA-1886 / DSM 22777 / Buddy</strain>
    </source>
</reference>
<sequence>MKILKKVKLLLAYIFFELRYRQKKRTLEFPHVLSDEETIEYIVSHNASMSRFGDGEMRWIMGMNKNTFQDNSALLSQRLQEVLSSDDGNVLICIPNVFEAVGFLQLSSRVFWRSHLDKTREYWMNSLIPYKIYGDSLLTRPYFIYKDKSGAGKRFKHLVSIWDKKDLLIVEGEKTRLGVGNDLFDNAKSVARLLCPSENAFAVYDSILSTTIQNYQGRLVLIALGPTATILAYDLSKRGIRALDIGHIDVEYEWFLRKVKERIAIPGKYVNESEQKYINEESVLSGQQEYLNSIVARIL</sequence>
<gene>
    <name evidence="2" type="ordered locus">SpiBuddy_0391</name>
</gene>
<dbReference type="Proteomes" id="UP000008466">
    <property type="component" value="Chromosome"/>
</dbReference>
<accession>F0RXV0</accession>
<evidence type="ECO:0000259" key="1">
    <source>
        <dbReference type="Pfam" id="PF08759"/>
    </source>
</evidence>
<proteinExistence type="predicted"/>
<dbReference type="GO" id="GO:0016740">
    <property type="term" value="F:transferase activity"/>
    <property type="evidence" value="ECO:0007669"/>
    <property type="project" value="UniProtKB-KW"/>
</dbReference>
<dbReference type="EMBL" id="CP002541">
    <property type="protein sequence ID" value="ADY12227.1"/>
    <property type="molecule type" value="Genomic_DNA"/>
</dbReference>
<keyword evidence="3" id="KW-1185">Reference proteome</keyword>
<evidence type="ECO:0000313" key="3">
    <source>
        <dbReference type="Proteomes" id="UP000008466"/>
    </source>
</evidence>
<organism evidence="2 3">
    <name type="scientific">Sphaerochaeta globosa (strain ATCC BAA-1886 / DSM 22777 / Buddy)</name>
    <name type="common">Spirochaeta sp. (strain Buddy)</name>
    <dbReference type="NCBI Taxonomy" id="158189"/>
    <lineage>
        <taxon>Bacteria</taxon>
        <taxon>Pseudomonadati</taxon>
        <taxon>Spirochaetota</taxon>
        <taxon>Spirochaetia</taxon>
        <taxon>Spirochaetales</taxon>
        <taxon>Sphaerochaetaceae</taxon>
        <taxon>Sphaerochaeta</taxon>
    </lineage>
</organism>
<dbReference type="AlphaFoldDB" id="F0RXV0"/>
<dbReference type="KEGG" id="sbu:SpiBuddy_0391"/>
<feature type="domain" description="Glycosyltransferase GT-D fold" evidence="1">
    <location>
        <begin position="49"/>
        <end position="272"/>
    </location>
</feature>
<dbReference type="NCBIfam" id="TIGR03728">
    <property type="entry name" value="glyco_access_1"/>
    <property type="match status" value="1"/>
</dbReference>
<protein>
    <submittedName>
        <fullName evidence="2">Glycosyltransferase, SP_1767 family</fullName>
    </submittedName>
</protein>
<name>F0RXV0_SPHGB</name>